<sequence length="351" mass="38441">MILFSLLSLLLTLFITQLTQALTYRGADFSSLAILESSGRTYQDSSSSSKRPFETILSSHGTNLARIRIWTGQEYSLDYGLRLARRAVNAGMNVMVDLHYSDTWADPAHQSIPSSWPRDLSGLNTKIFTYTRDIVNAFANQGTPMQFIQIGNEINDGFLWPTAQISKSGFSPPSQLLHSAANGVRSATGGSSIKIMVHVSNGWDSGLQNFFYDGIFRPGEFATGDFDLFGVSFYPFYGREATFERLRSTLTGLVNKYNKDVMVVETDWPAIGSCPGVSLSENSISISTNGQIQWVNGIKNVLNQLPGGHGIGFVYWEPGWIGNAGLGSSCSDNLLVDNQGVSRASMSMFSN</sequence>
<dbReference type="PANTHER" id="PTHR34983:SF1">
    <property type="entry name" value="ARABINOGALACTAN ENDO-BETA-1,4-GALACTANASE A"/>
    <property type="match status" value="1"/>
</dbReference>
<dbReference type="InterPro" id="IPR011683">
    <property type="entry name" value="Glyco_hydro_53"/>
</dbReference>
<evidence type="ECO:0000256" key="1">
    <source>
        <dbReference type="ARBA" id="ARBA00001695"/>
    </source>
</evidence>
<evidence type="ECO:0000256" key="2">
    <source>
        <dbReference type="ARBA" id="ARBA00010687"/>
    </source>
</evidence>
<organism evidence="7 8">
    <name type="scientific">Agaricus bisporus var. burnettii (strain JB137-S8 / ATCC MYA-4627 / FGSC 10392)</name>
    <name type="common">White button mushroom</name>
    <dbReference type="NCBI Taxonomy" id="597362"/>
    <lineage>
        <taxon>Eukaryota</taxon>
        <taxon>Fungi</taxon>
        <taxon>Dikarya</taxon>
        <taxon>Basidiomycota</taxon>
        <taxon>Agaricomycotina</taxon>
        <taxon>Agaricomycetes</taxon>
        <taxon>Agaricomycetidae</taxon>
        <taxon>Agaricales</taxon>
        <taxon>Agaricineae</taxon>
        <taxon>Agaricaceae</taxon>
        <taxon>Agaricus</taxon>
    </lineage>
</organism>
<keyword evidence="4 6" id="KW-0378">Hydrolase</keyword>
<dbReference type="Pfam" id="PF07745">
    <property type="entry name" value="Glyco_hydro_53"/>
    <property type="match status" value="1"/>
</dbReference>
<dbReference type="AlphaFoldDB" id="K5WPL5"/>
<comment type="similarity">
    <text evidence="2 6">Belongs to the glycosyl hydrolase 53 family.</text>
</comment>
<keyword evidence="5 6" id="KW-0326">Glycosidase</keyword>
<dbReference type="STRING" id="597362.K5WPL5"/>
<feature type="signal peptide" evidence="6">
    <location>
        <begin position="1"/>
        <end position="21"/>
    </location>
</feature>
<name>K5WPL5_AGABU</name>
<evidence type="ECO:0000256" key="4">
    <source>
        <dbReference type="ARBA" id="ARBA00022801"/>
    </source>
</evidence>
<evidence type="ECO:0000256" key="5">
    <source>
        <dbReference type="ARBA" id="ARBA00023295"/>
    </source>
</evidence>
<dbReference type="InParanoid" id="K5WPL5"/>
<dbReference type="RefSeq" id="XP_007331935.1">
    <property type="nucleotide sequence ID" value="XM_007331873.1"/>
</dbReference>
<dbReference type="GO" id="GO:0031218">
    <property type="term" value="F:arabinogalactan endo-1,4-beta-galactosidase activity"/>
    <property type="evidence" value="ECO:0007669"/>
    <property type="project" value="UniProtKB-EC"/>
</dbReference>
<dbReference type="GeneID" id="18831402"/>
<dbReference type="HOGENOM" id="CLU_011259_0_0_1"/>
<dbReference type="eggNOG" id="ENOG502QU6R">
    <property type="taxonomic scope" value="Eukaryota"/>
</dbReference>
<evidence type="ECO:0000256" key="6">
    <source>
        <dbReference type="RuleBase" id="RU361192"/>
    </source>
</evidence>
<gene>
    <name evidence="7" type="ORF">AGABI1DRAFT_77247</name>
</gene>
<dbReference type="KEGG" id="abp:AGABI1DRAFT77247"/>
<evidence type="ECO:0000256" key="3">
    <source>
        <dbReference type="ARBA" id="ARBA00012556"/>
    </source>
</evidence>
<keyword evidence="8" id="KW-1185">Reference proteome</keyword>
<keyword evidence="6" id="KW-0732">Signal</keyword>
<evidence type="ECO:0000313" key="7">
    <source>
        <dbReference type="EMBL" id="EKM77286.1"/>
    </source>
</evidence>
<dbReference type="GO" id="GO:0015926">
    <property type="term" value="F:glucosidase activity"/>
    <property type="evidence" value="ECO:0007669"/>
    <property type="project" value="InterPro"/>
</dbReference>
<dbReference type="Proteomes" id="UP000008493">
    <property type="component" value="Unassembled WGS sequence"/>
</dbReference>
<reference evidence="8" key="1">
    <citation type="journal article" date="2012" name="Proc. Natl. Acad. Sci. U.S.A.">
        <title>Genome sequence of the button mushroom Agaricus bisporus reveals mechanisms governing adaptation to a humic-rich ecological niche.</title>
        <authorList>
            <person name="Morin E."/>
            <person name="Kohler A."/>
            <person name="Baker A.R."/>
            <person name="Foulongne-Oriol M."/>
            <person name="Lombard V."/>
            <person name="Nagy L.G."/>
            <person name="Ohm R.A."/>
            <person name="Patyshakuliyeva A."/>
            <person name="Brun A."/>
            <person name="Aerts A.L."/>
            <person name="Bailey A.M."/>
            <person name="Billette C."/>
            <person name="Coutinho P.M."/>
            <person name="Deakin G."/>
            <person name="Doddapaneni H."/>
            <person name="Floudas D."/>
            <person name="Grimwood J."/>
            <person name="Hilden K."/>
            <person name="Kuees U."/>
            <person name="LaButti K.M."/>
            <person name="Lapidus A."/>
            <person name="Lindquist E.A."/>
            <person name="Lucas S.M."/>
            <person name="Murat C."/>
            <person name="Riley R.W."/>
            <person name="Salamov A.A."/>
            <person name="Schmutz J."/>
            <person name="Subramanian V."/>
            <person name="Woesten H.A.B."/>
            <person name="Xu J."/>
            <person name="Eastwood D.C."/>
            <person name="Foster G.D."/>
            <person name="Sonnenberg A.S."/>
            <person name="Cullen D."/>
            <person name="de Vries R.P."/>
            <person name="Lundell T."/>
            <person name="Hibbett D.S."/>
            <person name="Henrissat B."/>
            <person name="Burton K.S."/>
            <person name="Kerrigan R.W."/>
            <person name="Challen M.P."/>
            <person name="Grigoriev I.V."/>
            <person name="Martin F."/>
        </authorList>
    </citation>
    <scope>NUCLEOTIDE SEQUENCE [LARGE SCALE GENOMIC DNA]</scope>
    <source>
        <strain evidence="8">JB137-S8 / ATCC MYA-4627 / FGSC 10392</strain>
    </source>
</reference>
<dbReference type="OMA" id="GLNYWEP"/>
<dbReference type="InterPro" id="IPR017853">
    <property type="entry name" value="GH"/>
</dbReference>
<dbReference type="SUPFAM" id="SSF51445">
    <property type="entry name" value="(Trans)glycosidases"/>
    <property type="match status" value="1"/>
</dbReference>
<proteinExistence type="inferred from homology"/>
<dbReference type="EC" id="3.2.1.89" evidence="3 6"/>
<protein>
    <recommendedName>
        <fullName evidence="3 6">Arabinogalactan endo-beta-1,4-galactanase</fullName>
        <ecNumber evidence="3 6">3.2.1.89</ecNumber>
    </recommendedName>
</protein>
<dbReference type="PANTHER" id="PTHR34983">
    <property type="entry name" value="ARABINOGALACTAN ENDO-BETA-1,4-GALACTANASE A"/>
    <property type="match status" value="1"/>
</dbReference>
<evidence type="ECO:0000313" key="8">
    <source>
        <dbReference type="Proteomes" id="UP000008493"/>
    </source>
</evidence>
<dbReference type="OrthoDB" id="110914at2759"/>
<comment type="catalytic activity">
    <reaction evidence="1 6">
        <text>The enzyme specifically hydrolyzes (1-&gt;4)-beta-D-galactosidic linkages in type I arabinogalactans.</text>
        <dbReference type="EC" id="3.2.1.89"/>
    </reaction>
</comment>
<dbReference type="Gene3D" id="3.20.20.80">
    <property type="entry name" value="Glycosidases"/>
    <property type="match status" value="1"/>
</dbReference>
<dbReference type="EMBL" id="JH971396">
    <property type="protein sequence ID" value="EKM77286.1"/>
    <property type="molecule type" value="Genomic_DNA"/>
</dbReference>
<dbReference type="GO" id="GO:0045490">
    <property type="term" value="P:pectin catabolic process"/>
    <property type="evidence" value="ECO:0007669"/>
    <property type="project" value="TreeGrafter"/>
</dbReference>
<accession>K5WPL5</accession>
<feature type="chain" id="PRO_5005138141" description="Arabinogalactan endo-beta-1,4-galactanase" evidence="6">
    <location>
        <begin position="22"/>
        <end position="351"/>
    </location>
</feature>